<reference evidence="1 2" key="1">
    <citation type="submission" date="2023-03" db="EMBL/GenBank/DDBJ databases">
        <title>WGS of Gossypium arboreum.</title>
        <authorList>
            <person name="Yu D."/>
        </authorList>
    </citation>
    <scope>NUCLEOTIDE SEQUENCE [LARGE SCALE GENOMIC DNA]</scope>
    <source>
        <tissue evidence="1">Leaf</tissue>
    </source>
</reference>
<dbReference type="EMBL" id="JARKNE010000010">
    <property type="protein sequence ID" value="KAK5792704.1"/>
    <property type="molecule type" value="Genomic_DNA"/>
</dbReference>
<evidence type="ECO:0008006" key="3">
    <source>
        <dbReference type="Google" id="ProtNLM"/>
    </source>
</evidence>
<protein>
    <recommendedName>
        <fullName evidence="3">Secreted protein</fullName>
    </recommendedName>
</protein>
<organism evidence="1 2">
    <name type="scientific">Gossypium arboreum</name>
    <name type="common">Tree cotton</name>
    <name type="synonym">Gossypium nanking</name>
    <dbReference type="NCBI Taxonomy" id="29729"/>
    <lineage>
        <taxon>Eukaryota</taxon>
        <taxon>Viridiplantae</taxon>
        <taxon>Streptophyta</taxon>
        <taxon>Embryophyta</taxon>
        <taxon>Tracheophyta</taxon>
        <taxon>Spermatophyta</taxon>
        <taxon>Magnoliopsida</taxon>
        <taxon>eudicotyledons</taxon>
        <taxon>Gunneridae</taxon>
        <taxon>Pentapetalae</taxon>
        <taxon>rosids</taxon>
        <taxon>malvids</taxon>
        <taxon>Malvales</taxon>
        <taxon>Malvaceae</taxon>
        <taxon>Malvoideae</taxon>
        <taxon>Gossypium</taxon>
    </lineage>
</organism>
<proteinExistence type="predicted"/>
<gene>
    <name evidence="1" type="ORF">PVK06_033822</name>
</gene>
<evidence type="ECO:0000313" key="1">
    <source>
        <dbReference type="EMBL" id="KAK5792704.1"/>
    </source>
</evidence>
<comment type="caution">
    <text evidence="1">The sequence shown here is derived from an EMBL/GenBank/DDBJ whole genome shotgun (WGS) entry which is preliminary data.</text>
</comment>
<dbReference type="Proteomes" id="UP001358586">
    <property type="component" value="Chromosome 10"/>
</dbReference>
<name>A0ABR0ND11_GOSAR</name>
<keyword evidence="2" id="KW-1185">Reference proteome</keyword>
<accession>A0ABR0ND11</accession>
<sequence>MVVITLVATNLVFSLGAKRRTRASITIEIEATYAAKKKAGKGEELVFAVATNHKRTGWKRSSSSRTEIMKILKTFGKI</sequence>
<evidence type="ECO:0000313" key="2">
    <source>
        <dbReference type="Proteomes" id="UP001358586"/>
    </source>
</evidence>